<dbReference type="OrthoDB" id="9806257at2"/>
<accession>A0A378JYU5</accession>
<protein>
    <submittedName>
        <fullName evidence="4">FAD dependent oxidoreductase</fullName>
    </submittedName>
</protein>
<dbReference type="Gene3D" id="3.30.9.10">
    <property type="entry name" value="D-Amino Acid Oxidase, subunit A, domain 2"/>
    <property type="match status" value="1"/>
</dbReference>
<dbReference type="GO" id="GO:0005737">
    <property type="term" value="C:cytoplasm"/>
    <property type="evidence" value="ECO:0007669"/>
    <property type="project" value="TreeGrafter"/>
</dbReference>
<dbReference type="InterPro" id="IPR036188">
    <property type="entry name" value="FAD/NAD-bd_sf"/>
</dbReference>
<sequence>MHDIIIIGGGIAGLSLAYRCMGSNKVLLIEQNDFFSGTTSQSLAGFSLSYSSELFTPYLHECLQFYTNLNPDIIKPRGRLISSLLPVDERDYKDFIPLSSPNALSDYGFDFKTVEAIKSLIDFHPFQSFYYEKNYFDLEIECIKKELLTALQRCKNTFLHPFERVVHIKTQNKVWQIETTSTTYNTPIVINASGPWTNQLFNTPHIHLQREDCALIGFDGLEDDAQFIPAITDDSMSFFIKPSVHHPNEFIVASNTTKTSLTTLRTPAFPDRQAVAKLLDRLKQVTFPTPKLKTTWVGIKTISEDTLPLIGFDGNKEGLFWFTGFAGYGNKLAPLFSQLAFDLIMQTDSAKKDIVNKLSPNRYFPSHK</sequence>
<dbReference type="STRING" id="39962.Lmor_2773"/>
<reference evidence="4 6" key="2">
    <citation type="submission" date="2018-06" db="EMBL/GenBank/DDBJ databases">
        <authorList>
            <consortium name="Pathogen Informatics"/>
            <person name="Doyle S."/>
        </authorList>
    </citation>
    <scope>NUCLEOTIDE SEQUENCE [LARGE SCALE GENOMIC DNA]</scope>
    <source>
        <strain evidence="4 6">NCTC12239</strain>
    </source>
</reference>
<dbReference type="GO" id="GO:0016491">
    <property type="term" value="F:oxidoreductase activity"/>
    <property type="evidence" value="ECO:0007669"/>
    <property type="project" value="UniProtKB-KW"/>
</dbReference>
<dbReference type="PANTHER" id="PTHR13847">
    <property type="entry name" value="SARCOSINE DEHYDROGENASE-RELATED"/>
    <property type="match status" value="1"/>
</dbReference>
<proteinExistence type="predicted"/>
<evidence type="ECO:0000313" key="4">
    <source>
        <dbReference type="EMBL" id="STX63210.1"/>
    </source>
</evidence>
<dbReference type="AlphaFoldDB" id="A0A378JYU5"/>
<dbReference type="Proteomes" id="UP000054985">
    <property type="component" value="Unassembled WGS sequence"/>
</dbReference>
<dbReference type="SUPFAM" id="SSF51905">
    <property type="entry name" value="FAD/NAD(P)-binding domain"/>
    <property type="match status" value="1"/>
</dbReference>
<keyword evidence="5" id="KW-1185">Reference proteome</keyword>
<evidence type="ECO:0000256" key="1">
    <source>
        <dbReference type="ARBA" id="ARBA00023002"/>
    </source>
</evidence>
<evidence type="ECO:0000313" key="5">
    <source>
        <dbReference type="Proteomes" id="UP000054985"/>
    </source>
</evidence>
<dbReference type="Gene3D" id="3.50.50.60">
    <property type="entry name" value="FAD/NAD(P)-binding domain"/>
    <property type="match status" value="1"/>
</dbReference>
<name>A0A378JYU5_9GAMM</name>
<feature type="domain" description="FAD dependent oxidoreductase" evidence="2">
    <location>
        <begin position="3"/>
        <end position="342"/>
    </location>
</feature>
<evidence type="ECO:0000259" key="2">
    <source>
        <dbReference type="Pfam" id="PF01266"/>
    </source>
</evidence>
<evidence type="ECO:0000313" key="3">
    <source>
        <dbReference type="EMBL" id="KTD31166.1"/>
    </source>
</evidence>
<evidence type="ECO:0000313" key="6">
    <source>
        <dbReference type="Proteomes" id="UP000254040"/>
    </source>
</evidence>
<gene>
    <name evidence="3" type="ORF">Lmor_2773</name>
    <name evidence="4" type="ORF">NCTC12239_02153</name>
</gene>
<dbReference type="PANTHER" id="PTHR13847:SF289">
    <property type="entry name" value="GLYCINE OXIDASE"/>
    <property type="match status" value="1"/>
</dbReference>
<dbReference type="RefSeq" id="WP_028384908.1">
    <property type="nucleotide sequence ID" value="NZ_CAAAJG010000032.1"/>
</dbReference>
<keyword evidence="1" id="KW-0560">Oxidoreductase</keyword>
<dbReference type="Pfam" id="PF01266">
    <property type="entry name" value="DAO"/>
    <property type="match status" value="1"/>
</dbReference>
<dbReference type="EMBL" id="LNYN01000041">
    <property type="protein sequence ID" value="KTD31166.1"/>
    <property type="molecule type" value="Genomic_DNA"/>
</dbReference>
<dbReference type="EMBL" id="UGOG01000001">
    <property type="protein sequence ID" value="STX63210.1"/>
    <property type="molecule type" value="Genomic_DNA"/>
</dbReference>
<reference evidence="3 5" key="1">
    <citation type="submission" date="2015-11" db="EMBL/GenBank/DDBJ databases">
        <title>Genomic analysis of 38 Legionella species identifies large and diverse effector repertoires.</title>
        <authorList>
            <person name="Burstein D."/>
            <person name="Amaro F."/>
            <person name="Zusman T."/>
            <person name="Lifshitz Z."/>
            <person name="Cohen O."/>
            <person name="Gilbert J.A."/>
            <person name="Pupko T."/>
            <person name="Shuman H.A."/>
            <person name="Segal G."/>
        </authorList>
    </citation>
    <scope>NUCLEOTIDE SEQUENCE [LARGE SCALE GENOMIC DNA]</scope>
    <source>
        <strain evidence="3 5">ATCC 43877</strain>
    </source>
</reference>
<dbReference type="InterPro" id="IPR006076">
    <property type="entry name" value="FAD-dep_OxRdtase"/>
</dbReference>
<organism evidence="4 6">
    <name type="scientific">Legionella moravica</name>
    <dbReference type="NCBI Taxonomy" id="39962"/>
    <lineage>
        <taxon>Bacteria</taxon>
        <taxon>Pseudomonadati</taxon>
        <taxon>Pseudomonadota</taxon>
        <taxon>Gammaproteobacteria</taxon>
        <taxon>Legionellales</taxon>
        <taxon>Legionellaceae</taxon>
        <taxon>Legionella</taxon>
    </lineage>
</organism>
<dbReference type="Proteomes" id="UP000254040">
    <property type="component" value="Unassembled WGS sequence"/>
</dbReference>